<accession>A0A9D4GEG4</accession>
<protein>
    <submittedName>
        <fullName evidence="1">Uncharacterized protein</fullName>
    </submittedName>
</protein>
<dbReference type="EMBL" id="JAIWYP010000006">
    <property type="protein sequence ID" value="KAH3815303.1"/>
    <property type="molecule type" value="Genomic_DNA"/>
</dbReference>
<proteinExistence type="predicted"/>
<organism evidence="1 2">
    <name type="scientific">Dreissena polymorpha</name>
    <name type="common">Zebra mussel</name>
    <name type="synonym">Mytilus polymorpha</name>
    <dbReference type="NCBI Taxonomy" id="45954"/>
    <lineage>
        <taxon>Eukaryota</taxon>
        <taxon>Metazoa</taxon>
        <taxon>Spiralia</taxon>
        <taxon>Lophotrochozoa</taxon>
        <taxon>Mollusca</taxon>
        <taxon>Bivalvia</taxon>
        <taxon>Autobranchia</taxon>
        <taxon>Heteroconchia</taxon>
        <taxon>Euheterodonta</taxon>
        <taxon>Imparidentia</taxon>
        <taxon>Neoheterodontei</taxon>
        <taxon>Myida</taxon>
        <taxon>Dreissenoidea</taxon>
        <taxon>Dreissenidae</taxon>
        <taxon>Dreissena</taxon>
    </lineage>
</organism>
<dbReference type="AlphaFoldDB" id="A0A9D4GEG4"/>
<gene>
    <name evidence="1" type="ORF">DPMN_143825</name>
</gene>
<evidence type="ECO:0000313" key="2">
    <source>
        <dbReference type="Proteomes" id="UP000828390"/>
    </source>
</evidence>
<dbReference type="Proteomes" id="UP000828390">
    <property type="component" value="Unassembled WGS sequence"/>
</dbReference>
<reference evidence="1" key="1">
    <citation type="journal article" date="2019" name="bioRxiv">
        <title>The Genome of the Zebra Mussel, Dreissena polymorpha: A Resource for Invasive Species Research.</title>
        <authorList>
            <person name="McCartney M.A."/>
            <person name="Auch B."/>
            <person name="Kono T."/>
            <person name="Mallez S."/>
            <person name="Zhang Y."/>
            <person name="Obille A."/>
            <person name="Becker A."/>
            <person name="Abrahante J.E."/>
            <person name="Garbe J."/>
            <person name="Badalamenti J.P."/>
            <person name="Herman A."/>
            <person name="Mangelson H."/>
            <person name="Liachko I."/>
            <person name="Sullivan S."/>
            <person name="Sone E.D."/>
            <person name="Koren S."/>
            <person name="Silverstein K.A.T."/>
            <person name="Beckman K.B."/>
            <person name="Gohl D.M."/>
        </authorList>
    </citation>
    <scope>NUCLEOTIDE SEQUENCE</scope>
    <source>
        <strain evidence="1">Duluth1</strain>
        <tissue evidence="1">Whole animal</tissue>
    </source>
</reference>
<reference evidence="1" key="2">
    <citation type="submission" date="2020-11" db="EMBL/GenBank/DDBJ databases">
        <authorList>
            <person name="McCartney M.A."/>
            <person name="Auch B."/>
            <person name="Kono T."/>
            <person name="Mallez S."/>
            <person name="Becker A."/>
            <person name="Gohl D.M."/>
            <person name="Silverstein K.A.T."/>
            <person name="Koren S."/>
            <person name="Bechman K.B."/>
            <person name="Herman A."/>
            <person name="Abrahante J.E."/>
            <person name="Garbe J."/>
        </authorList>
    </citation>
    <scope>NUCLEOTIDE SEQUENCE</scope>
    <source>
        <strain evidence="1">Duluth1</strain>
        <tissue evidence="1">Whole animal</tissue>
    </source>
</reference>
<name>A0A9D4GEG4_DREPO</name>
<sequence length="89" mass="10068">MKNKNDLLQKSCSECTRRTDSLHVVKRKYIRSNENSETLSLENTSRSVFDEANAIGDKVERNNINSTSAITVTQSRINAVGKNQKGNYF</sequence>
<evidence type="ECO:0000313" key="1">
    <source>
        <dbReference type="EMBL" id="KAH3815303.1"/>
    </source>
</evidence>
<comment type="caution">
    <text evidence="1">The sequence shown here is derived from an EMBL/GenBank/DDBJ whole genome shotgun (WGS) entry which is preliminary data.</text>
</comment>
<keyword evidence="2" id="KW-1185">Reference proteome</keyword>